<proteinExistence type="predicted"/>
<dbReference type="EMBL" id="PFAN01000012">
    <property type="protein sequence ID" value="PIR95162.1"/>
    <property type="molecule type" value="Genomic_DNA"/>
</dbReference>
<evidence type="ECO:0000313" key="2">
    <source>
        <dbReference type="EMBL" id="PIR95162.1"/>
    </source>
</evidence>
<accession>A0A2H0V7W6</accession>
<dbReference type="SUPFAM" id="SSF101960">
    <property type="entry name" value="Stabilizer of iron transporter SufD"/>
    <property type="match status" value="1"/>
</dbReference>
<evidence type="ECO:0000313" key="3">
    <source>
        <dbReference type="Proteomes" id="UP000228614"/>
    </source>
</evidence>
<organism evidence="2 3">
    <name type="scientific">Candidatus Falkowbacteria bacterium CG10_big_fil_rev_8_21_14_0_10_37_6</name>
    <dbReference type="NCBI Taxonomy" id="1974563"/>
    <lineage>
        <taxon>Bacteria</taxon>
        <taxon>Candidatus Falkowiibacteriota</taxon>
    </lineage>
</organism>
<dbReference type="PANTHER" id="PTHR43575">
    <property type="entry name" value="PROTEIN ABCI7, CHLOROPLASTIC"/>
    <property type="match status" value="1"/>
</dbReference>
<sequence length="235" mass="26773">MKNSIQIITEVIDNNSKLAKIKEIEIKKNSNVQYIFLLSDNAREFFQERVISVKENAHARFYFCYFGKDDINARLHYNINKNARVEHNVVFFVSGQQKFYLDESYQFISTGSFGRFNVNGFVGGKARSNFVGNIMIDKGAQKTDSRLEASAYLLSETAQSVMVPSLQIEANNIKAGHAGKVSHISEEDLFYLNSRGLSETQAKELIVEGLFLEFVSELDDATKKNILNIVKKRYQ</sequence>
<gene>
    <name evidence="2" type="ORF">COT95_00195</name>
</gene>
<dbReference type="GO" id="GO:0016226">
    <property type="term" value="P:iron-sulfur cluster assembly"/>
    <property type="evidence" value="ECO:0007669"/>
    <property type="project" value="InterPro"/>
</dbReference>
<name>A0A2H0V7W6_9BACT</name>
<dbReference type="AlphaFoldDB" id="A0A2H0V7W6"/>
<dbReference type="InterPro" id="IPR055346">
    <property type="entry name" value="Fe-S_cluster_assembly_SufBD"/>
</dbReference>
<dbReference type="Pfam" id="PF01458">
    <property type="entry name" value="SUFBD_core"/>
    <property type="match status" value="1"/>
</dbReference>
<evidence type="ECO:0000259" key="1">
    <source>
        <dbReference type="Pfam" id="PF01458"/>
    </source>
</evidence>
<dbReference type="Proteomes" id="UP000228614">
    <property type="component" value="Unassembled WGS sequence"/>
</dbReference>
<protein>
    <recommendedName>
        <fullName evidence="1">SUF system FeS cluster assembly SufBD core domain-containing protein</fullName>
    </recommendedName>
</protein>
<dbReference type="InterPro" id="IPR000825">
    <property type="entry name" value="SUF_FeS_clus_asmbl_SufBD_core"/>
</dbReference>
<dbReference type="PANTHER" id="PTHR43575:SF1">
    <property type="entry name" value="PROTEIN ABCI7, CHLOROPLASTIC"/>
    <property type="match status" value="1"/>
</dbReference>
<dbReference type="InterPro" id="IPR037284">
    <property type="entry name" value="SUF_FeS_clus_asmbl_SufBD_sf"/>
</dbReference>
<reference evidence="3" key="1">
    <citation type="submission" date="2017-09" db="EMBL/GenBank/DDBJ databases">
        <title>Depth-based differentiation of microbial function through sediment-hosted aquifers and enrichment of novel symbionts in the deep terrestrial subsurface.</title>
        <authorList>
            <person name="Probst A.J."/>
            <person name="Ladd B."/>
            <person name="Jarett J.K."/>
            <person name="Geller-Mcgrath D.E."/>
            <person name="Sieber C.M.K."/>
            <person name="Emerson J.B."/>
            <person name="Anantharaman K."/>
            <person name="Thomas B.C."/>
            <person name="Malmstrom R."/>
            <person name="Stieglmeier M."/>
            <person name="Klingl A."/>
            <person name="Woyke T."/>
            <person name="Ryan C.M."/>
            <person name="Banfield J.F."/>
        </authorList>
    </citation>
    <scope>NUCLEOTIDE SEQUENCE [LARGE SCALE GENOMIC DNA]</scope>
</reference>
<comment type="caution">
    <text evidence="2">The sequence shown here is derived from an EMBL/GenBank/DDBJ whole genome shotgun (WGS) entry which is preliminary data.</text>
</comment>
<feature type="domain" description="SUF system FeS cluster assembly SufBD core" evidence="1">
    <location>
        <begin position="8"/>
        <end position="209"/>
    </location>
</feature>